<evidence type="ECO:0000313" key="1">
    <source>
        <dbReference type="EMBL" id="GER47671.1"/>
    </source>
</evidence>
<comment type="caution">
    <text evidence="1">The sequence shown here is derived from an EMBL/GenBank/DDBJ whole genome shotgun (WGS) entry which is preliminary data.</text>
</comment>
<name>A0A5A7QUU8_STRAF</name>
<dbReference type="EMBL" id="BKCP01008026">
    <property type="protein sequence ID" value="GER47671.1"/>
    <property type="molecule type" value="Genomic_DNA"/>
</dbReference>
<dbReference type="GO" id="GO:0016874">
    <property type="term" value="F:ligase activity"/>
    <property type="evidence" value="ECO:0007669"/>
    <property type="project" value="UniProtKB-KW"/>
</dbReference>
<reference evidence="2" key="1">
    <citation type="journal article" date="2019" name="Curr. Biol.">
        <title>Genome Sequence of Striga asiatica Provides Insight into the Evolution of Plant Parasitism.</title>
        <authorList>
            <person name="Yoshida S."/>
            <person name="Kim S."/>
            <person name="Wafula E.K."/>
            <person name="Tanskanen J."/>
            <person name="Kim Y.M."/>
            <person name="Honaas L."/>
            <person name="Yang Z."/>
            <person name="Spallek T."/>
            <person name="Conn C.E."/>
            <person name="Ichihashi Y."/>
            <person name="Cheong K."/>
            <person name="Cui S."/>
            <person name="Der J.P."/>
            <person name="Gundlach H."/>
            <person name="Jiao Y."/>
            <person name="Hori C."/>
            <person name="Ishida J.K."/>
            <person name="Kasahara H."/>
            <person name="Kiba T."/>
            <person name="Kim M.S."/>
            <person name="Koo N."/>
            <person name="Laohavisit A."/>
            <person name="Lee Y.H."/>
            <person name="Lumba S."/>
            <person name="McCourt P."/>
            <person name="Mortimer J.C."/>
            <person name="Mutuku J.M."/>
            <person name="Nomura T."/>
            <person name="Sasaki-Sekimoto Y."/>
            <person name="Seto Y."/>
            <person name="Wang Y."/>
            <person name="Wakatake T."/>
            <person name="Sakakibara H."/>
            <person name="Demura T."/>
            <person name="Yamaguchi S."/>
            <person name="Yoneyama K."/>
            <person name="Manabe R.I."/>
            <person name="Nelson D.C."/>
            <person name="Schulman A.H."/>
            <person name="Timko M.P."/>
            <person name="dePamphilis C.W."/>
            <person name="Choi D."/>
            <person name="Shirasu K."/>
        </authorList>
    </citation>
    <scope>NUCLEOTIDE SEQUENCE [LARGE SCALE GENOMIC DNA]</scope>
    <source>
        <strain evidence="2">cv. UVA1</strain>
    </source>
</reference>
<dbReference type="AlphaFoldDB" id="A0A5A7QUU8"/>
<organism evidence="1 2">
    <name type="scientific">Striga asiatica</name>
    <name type="common">Asiatic witchweed</name>
    <name type="synonym">Buchnera asiatica</name>
    <dbReference type="NCBI Taxonomy" id="4170"/>
    <lineage>
        <taxon>Eukaryota</taxon>
        <taxon>Viridiplantae</taxon>
        <taxon>Streptophyta</taxon>
        <taxon>Embryophyta</taxon>
        <taxon>Tracheophyta</taxon>
        <taxon>Spermatophyta</taxon>
        <taxon>Magnoliopsida</taxon>
        <taxon>eudicotyledons</taxon>
        <taxon>Gunneridae</taxon>
        <taxon>Pentapetalae</taxon>
        <taxon>asterids</taxon>
        <taxon>lamiids</taxon>
        <taxon>Lamiales</taxon>
        <taxon>Orobanchaceae</taxon>
        <taxon>Buchnereae</taxon>
        <taxon>Striga</taxon>
    </lineage>
</organism>
<dbReference type="Proteomes" id="UP000325081">
    <property type="component" value="Unassembled WGS sequence"/>
</dbReference>
<gene>
    <name evidence="1" type="ORF">STAS_24794</name>
</gene>
<proteinExistence type="predicted"/>
<protein>
    <submittedName>
        <fullName evidence="1">Leucine--tRNA ligase</fullName>
    </submittedName>
</protein>
<accession>A0A5A7QUU8</accession>
<evidence type="ECO:0000313" key="2">
    <source>
        <dbReference type="Proteomes" id="UP000325081"/>
    </source>
</evidence>
<sequence length="111" mass="12559">MRLPLDLGEDLEGPFGKAHVAQLTYSFPRLGRKSGGDSVRLRFLGSCSNLWLRFLLLLGRDADTIEWDSLERVWELETGHEKRGKAFHRTVGGWFGVTVAAPLGVAWMRYL</sequence>
<keyword evidence="1" id="KW-0436">Ligase</keyword>
<keyword evidence="2" id="KW-1185">Reference proteome</keyword>